<reference evidence="1 2" key="1">
    <citation type="submission" date="2015-04" db="EMBL/GenBank/DDBJ databases">
        <authorList>
            <person name="Syromyatnikov M.Y."/>
            <person name="Popov V.N."/>
        </authorList>
    </citation>
    <scope>NUCLEOTIDE SEQUENCE [LARGE SCALE GENOMIC DNA]</scope>
</reference>
<evidence type="ECO:0000313" key="1">
    <source>
        <dbReference type="EMBL" id="CRK89695.1"/>
    </source>
</evidence>
<organism evidence="1 2">
    <name type="scientific">Clunio marinus</name>
    <dbReference type="NCBI Taxonomy" id="568069"/>
    <lineage>
        <taxon>Eukaryota</taxon>
        <taxon>Metazoa</taxon>
        <taxon>Ecdysozoa</taxon>
        <taxon>Arthropoda</taxon>
        <taxon>Hexapoda</taxon>
        <taxon>Insecta</taxon>
        <taxon>Pterygota</taxon>
        <taxon>Neoptera</taxon>
        <taxon>Endopterygota</taxon>
        <taxon>Diptera</taxon>
        <taxon>Nematocera</taxon>
        <taxon>Chironomoidea</taxon>
        <taxon>Chironomidae</taxon>
        <taxon>Clunio</taxon>
    </lineage>
</organism>
<sequence>MMSKVGEKAQKSNTNEIAIGENVIKTYAVKVEMSDVTQFLSFLGLKEIKVNKKTFNDFIMISNHDTLSDL</sequence>
<dbReference type="Proteomes" id="UP000183832">
    <property type="component" value="Unassembled WGS sequence"/>
</dbReference>
<keyword evidence="2" id="KW-1185">Reference proteome</keyword>
<protein>
    <submittedName>
        <fullName evidence="1">CLUMA_CG003585, isoform A</fullName>
    </submittedName>
</protein>
<dbReference type="EMBL" id="CVRI01000014">
    <property type="protein sequence ID" value="CRK89695.1"/>
    <property type="molecule type" value="Genomic_DNA"/>
</dbReference>
<name>A0A1J1HNS4_9DIPT</name>
<dbReference type="AlphaFoldDB" id="A0A1J1HNS4"/>
<accession>A0A1J1HNS4</accession>
<gene>
    <name evidence="1" type="ORF">CLUMA_CG003585</name>
</gene>
<proteinExistence type="predicted"/>
<evidence type="ECO:0000313" key="2">
    <source>
        <dbReference type="Proteomes" id="UP000183832"/>
    </source>
</evidence>